<gene>
    <name evidence="3" type="ORF">M407DRAFT_28617</name>
</gene>
<evidence type="ECO:0000313" key="4">
    <source>
        <dbReference type="Proteomes" id="UP000054248"/>
    </source>
</evidence>
<evidence type="ECO:0000313" key="3">
    <source>
        <dbReference type="EMBL" id="KIO21804.1"/>
    </source>
</evidence>
<dbReference type="OrthoDB" id="3213274at2759"/>
<keyword evidence="1" id="KW-0472">Membrane</keyword>
<feature type="transmembrane region" description="Helical" evidence="1">
    <location>
        <begin position="52"/>
        <end position="71"/>
    </location>
</feature>
<dbReference type="HOGENOM" id="CLU_016402_0_0_1"/>
<name>A0A0C3QBN9_9AGAM</name>
<feature type="transmembrane region" description="Helical" evidence="1">
    <location>
        <begin position="212"/>
        <end position="234"/>
    </location>
</feature>
<feature type="transmembrane region" description="Helical" evidence="1">
    <location>
        <begin position="114"/>
        <end position="138"/>
    </location>
</feature>
<reference evidence="3 4" key="1">
    <citation type="submission" date="2014-04" db="EMBL/GenBank/DDBJ databases">
        <authorList>
            <consortium name="DOE Joint Genome Institute"/>
            <person name="Kuo A."/>
            <person name="Girlanda M."/>
            <person name="Perotto S."/>
            <person name="Kohler A."/>
            <person name="Nagy L.G."/>
            <person name="Floudas D."/>
            <person name="Copeland A."/>
            <person name="Barry K.W."/>
            <person name="Cichocki N."/>
            <person name="Veneault-Fourrey C."/>
            <person name="LaButti K."/>
            <person name="Lindquist E.A."/>
            <person name="Lipzen A."/>
            <person name="Lundell T."/>
            <person name="Morin E."/>
            <person name="Murat C."/>
            <person name="Sun H."/>
            <person name="Tunlid A."/>
            <person name="Henrissat B."/>
            <person name="Grigoriev I.V."/>
            <person name="Hibbett D.S."/>
            <person name="Martin F."/>
            <person name="Nordberg H.P."/>
            <person name="Cantor M.N."/>
            <person name="Hua S.X."/>
        </authorList>
    </citation>
    <scope>NUCLEOTIDE SEQUENCE [LARGE SCALE GENOMIC DNA]</scope>
    <source>
        <strain evidence="3 4">MUT 4182</strain>
    </source>
</reference>
<accession>A0A0C3QBN9</accession>
<organism evidence="3 4">
    <name type="scientific">Tulasnella calospora MUT 4182</name>
    <dbReference type="NCBI Taxonomy" id="1051891"/>
    <lineage>
        <taxon>Eukaryota</taxon>
        <taxon>Fungi</taxon>
        <taxon>Dikarya</taxon>
        <taxon>Basidiomycota</taxon>
        <taxon>Agaricomycotina</taxon>
        <taxon>Agaricomycetes</taxon>
        <taxon>Cantharellales</taxon>
        <taxon>Tulasnellaceae</taxon>
        <taxon>Tulasnella</taxon>
    </lineage>
</organism>
<evidence type="ECO:0000259" key="2">
    <source>
        <dbReference type="Pfam" id="PF20153"/>
    </source>
</evidence>
<proteinExistence type="predicted"/>
<feature type="transmembrane region" description="Helical" evidence="1">
    <location>
        <begin position="246"/>
        <end position="270"/>
    </location>
</feature>
<keyword evidence="1" id="KW-1133">Transmembrane helix</keyword>
<evidence type="ECO:0000256" key="1">
    <source>
        <dbReference type="SAM" id="Phobius"/>
    </source>
</evidence>
<dbReference type="EMBL" id="KN823127">
    <property type="protein sequence ID" value="KIO21804.1"/>
    <property type="molecule type" value="Genomic_DNA"/>
</dbReference>
<dbReference type="Pfam" id="PF20153">
    <property type="entry name" value="DUF6535"/>
    <property type="match status" value="1"/>
</dbReference>
<reference evidence="4" key="2">
    <citation type="submission" date="2015-01" db="EMBL/GenBank/DDBJ databases">
        <title>Evolutionary Origins and Diversification of the Mycorrhizal Mutualists.</title>
        <authorList>
            <consortium name="DOE Joint Genome Institute"/>
            <consortium name="Mycorrhizal Genomics Consortium"/>
            <person name="Kohler A."/>
            <person name="Kuo A."/>
            <person name="Nagy L.G."/>
            <person name="Floudas D."/>
            <person name="Copeland A."/>
            <person name="Barry K.W."/>
            <person name="Cichocki N."/>
            <person name="Veneault-Fourrey C."/>
            <person name="LaButti K."/>
            <person name="Lindquist E.A."/>
            <person name="Lipzen A."/>
            <person name="Lundell T."/>
            <person name="Morin E."/>
            <person name="Murat C."/>
            <person name="Riley R."/>
            <person name="Ohm R."/>
            <person name="Sun H."/>
            <person name="Tunlid A."/>
            <person name="Henrissat B."/>
            <person name="Grigoriev I.V."/>
            <person name="Hibbett D.S."/>
            <person name="Martin F."/>
        </authorList>
    </citation>
    <scope>NUCLEOTIDE SEQUENCE [LARGE SCALE GENOMIC DNA]</scope>
    <source>
        <strain evidence="4">MUT 4182</strain>
    </source>
</reference>
<dbReference type="Proteomes" id="UP000054248">
    <property type="component" value="Unassembled WGS sequence"/>
</dbReference>
<dbReference type="AlphaFoldDB" id="A0A0C3QBN9"/>
<feature type="domain" description="DUF6535" evidence="2">
    <location>
        <begin position="29"/>
        <end position="199"/>
    </location>
</feature>
<protein>
    <recommendedName>
        <fullName evidence="2">DUF6535 domain-containing protein</fullName>
    </recommendedName>
</protein>
<sequence>MTTRLPEKLTEMPELPKELGDDGGHFFRYYDDLAEESDEDLVKNLKAQLDGILIFAGLFAGVNTAFLAFTLPQMSADPADDTNALLLQIALGGNGSIASAADLPSASFTPPPRIYPINVLFSVSLTLALLSSFLAVLGQQWVVCYRKRGGGGPEYQRWEQLRRYLGAKRWRLELVLDDVVPSLLQLGLVIFCIAFALYLGTLSQSLNRVIAWLLWAAAAIILAMSTCSAFDPWCPFKMPLSRIARFVVPAILTVVSWVGYSSLLMLLYIAGRVFVLIRRAILFCQSPDLAERQRQEDRRFFPFRTIAADCTATFPKIYRWFVLAGIRSAEDPEDLKIEALRRVICTSEDHNALIYSAINLRVIRDTRALSSLGKDEAFCTRLSSLARAALRETQQGQSSRYSVLESRLFSTSFFHVIFSTDSKPYFLQEGQFMASERVSITSDQMSHLYEGSVIAFESSCDQCFHCAPLQFSIRVAYQVVESWRYESRPDLETAFESAVGTSVGTDDLKLGFMMASTMLFSKQWNDERLAGPVSSPWDRFLAMLFAAYRETSEQRMFQTISRALTTLSAEWREKPDHEIYVRLFELYLLPGRKEVSAVDQRAVLEHVEDHLLPIEHRIRSSDALETDRRRGRDQQNRCIQALANFFVTHENSSRDTWNLIGHSLMQYLESVAKLIEADPGHPENPGTMMVLRRIEASFPAPSPSMLGAYEPYSKFRRLLGRVDPSRAREVYQDLGLPYQRLSCIRQRGGMWRNQQGPAMHILAL</sequence>
<dbReference type="InterPro" id="IPR045338">
    <property type="entry name" value="DUF6535"/>
</dbReference>
<keyword evidence="4" id="KW-1185">Reference proteome</keyword>
<feature type="transmembrane region" description="Helical" evidence="1">
    <location>
        <begin position="179"/>
        <end position="200"/>
    </location>
</feature>
<keyword evidence="1" id="KW-0812">Transmembrane</keyword>